<gene>
    <name evidence="1" type="ORF">D3H35_08285</name>
</gene>
<reference evidence="1 2" key="1">
    <citation type="submission" date="2018-09" db="EMBL/GenBank/DDBJ databases">
        <title>Cohnella cavernae sp. nov., isolated from a karst cave.</title>
        <authorList>
            <person name="Zhu H."/>
        </authorList>
    </citation>
    <scope>NUCLEOTIDE SEQUENCE [LARGE SCALE GENOMIC DNA]</scope>
    <source>
        <strain evidence="1 2">K2E09-144</strain>
    </source>
</reference>
<dbReference type="AlphaFoldDB" id="A0A398CRV8"/>
<dbReference type="EMBL" id="QXJM01000029">
    <property type="protein sequence ID" value="RIE03949.1"/>
    <property type="molecule type" value="Genomic_DNA"/>
</dbReference>
<evidence type="ECO:0000313" key="2">
    <source>
        <dbReference type="Proteomes" id="UP000266340"/>
    </source>
</evidence>
<proteinExistence type="predicted"/>
<sequence>MLCDAKRDAMANLAVSVPGSDPLFRATRRKAIFNRYVRLTYSSLTVPLARGHSLSFREAGAAP</sequence>
<organism evidence="1 2">
    <name type="scientific">Cohnella faecalis</name>
    <dbReference type="NCBI Taxonomy" id="2315694"/>
    <lineage>
        <taxon>Bacteria</taxon>
        <taxon>Bacillati</taxon>
        <taxon>Bacillota</taxon>
        <taxon>Bacilli</taxon>
        <taxon>Bacillales</taxon>
        <taxon>Paenibacillaceae</taxon>
        <taxon>Cohnella</taxon>
    </lineage>
</organism>
<evidence type="ECO:0000313" key="1">
    <source>
        <dbReference type="EMBL" id="RIE03949.1"/>
    </source>
</evidence>
<keyword evidence="2" id="KW-1185">Reference proteome</keyword>
<name>A0A398CRV8_9BACL</name>
<protein>
    <submittedName>
        <fullName evidence="1">Uncharacterized protein</fullName>
    </submittedName>
</protein>
<dbReference type="Proteomes" id="UP000266340">
    <property type="component" value="Unassembled WGS sequence"/>
</dbReference>
<accession>A0A398CRV8</accession>
<comment type="caution">
    <text evidence="1">The sequence shown here is derived from an EMBL/GenBank/DDBJ whole genome shotgun (WGS) entry which is preliminary data.</text>
</comment>